<dbReference type="PANTHER" id="PTHR47634:SF9">
    <property type="entry name" value="PROTEIN KINASE DOMAIN-CONTAINING PROTEIN-RELATED"/>
    <property type="match status" value="1"/>
</dbReference>
<dbReference type="FunFam" id="1.10.510.10:FF:001037">
    <property type="entry name" value="SRSF protein kinase 2"/>
    <property type="match status" value="1"/>
</dbReference>
<feature type="compositionally biased region" description="Acidic residues" evidence="10">
    <location>
        <begin position="81"/>
        <end position="90"/>
    </location>
</feature>
<dbReference type="InterPro" id="IPR011009">
    <property type="entry name" value="Kinase-like_dom_sf"/>
</dbReference>
<evidence type="ECO:0000313" key="12">
    <source>
        <dbReference type="Proteomes" id="UP001318040"/>
    </source>
</evidence>
<comment type="catalytic activity">
    <reaction evidence="8">
        <text>L-seryl-[protein] + ATP = O-phospho-L-seryl-[protein] + ADP + H(+)</text>
        <dbReference type="Rhea" id="RHEA:17989"/>
        <dbReference type="Rhea" id="RHEA-COMP:9863"/>
        <dbReference type="Rhea" id="RHEA-COMP:11604"/>
        <dbReference type="ChEBI" id="CHEBI:15378"/>
        <dbReference type="ChEBI" id="CHEBI:29999"/>
        <dbReference type="ChEBI" id="CHEBI:30616"/>
        <dbReference type="ChEBI" id="CHEBI:83421"/>
        <dbReference type="ChEBI" id="CHEBI:456216"/>
        <dbReference type="EC" id="2.7.11.1"/>
    </reaction>
</comment>
<dbReference type="Gene3D" id="1.10.510.10">
    <property type="entry name" value="Transferase(Phosphotransferase) domain 1"/>
    <property type="match status" value="1"/>
</dbReference>
<protein>
    <recommendedName>
        <fullName evidence="1">non-specific serine/threonine protein kinase</fullName>
        <ecNumber evidence="1">2.7.11.1</ecNumber>
    </recommendedName>
</protein>
<feature type="compositionally biased region" description="Acidic residues" evidence="10">
    <location>
        <begin position="43"/>
        <end position="53"/>
    </location>
</feature>
<dbReference type="PANTHER" id="PTHR47634">
    <property type="entry name" value="PROTEIN KINASE DOMAIN-CONTAINING PROTEIN-RELATED"/>
    <property type="match status" value="1"/>
</dbReference>
<comment type="catalytic activity">
    <reaction evidence="7">
        <text>L-threonyl-[protein] + ATP = O-phospho-L-threonyl-[protein] + ADP + H(+)</text>
        <dbReference type="Rhea" id="RHEA:46608"/>
        <dbReference type="Rhea" id="RHEA-COMP:11060"/>
        <dbReference type="Rhea" id="RHEA-COMP:11605"/>
        <dbReference type="ChEBI" id="CHEBI:15378"/>
        <dbReference type="ChEBI" id="CHEBI:30013"/>
        <dbReference type="ChEBI" id="CHEBI:30616"/>
        <dbReference type="ChEBI" id="CHEBI:61977"/>
        <dbReference type="ChEBI" id="CHEBI:456216"/>
        <dbReference type="EC" id="2.7.11.1"/>
    </reaction>
</comment>
<keyword evidence="5" id="KW-0418">Kinase</keyword>
<dbReference type="SUPFAM" id="SSF56112">
    <property type="entry name" value="Protein kinase-like (PK-like)"/>
    <property type="match status" value="1"/>
</dbReference>
<dbReference type="FunFam" id="3.30.200.20:FF:000163">
    <property type="entry name" value="SRSF protein kinase 2 isoform X1"/>
    <property type="match status" value="1"/>
</dbReference>
<feature type="binding site" evidence="9">
    <location>
        <position position="139"/>
    </location>
    <ligand>
        <name>ATP</name>
        <dbReference type="ChEBI" id="CHEBI:30616"/>
    </ligand>
</feature>
<evidence type="ECO:0000256" key="6">
    <source>
        <dbReference type="ARBA" id="ARBA00022840"/>
    </source>
</evidence>
<dbReference type="GO" id="GO:0000245">
    <property type="term" value="P:spliceosomal complex assembly"/>
    <property type="evidence" value="ECO:0007669"/>
    <property type="project" value="TreeGrafter"/>
</dbReference>
<evidence type="ECO:0000256" key="2">
    <source>
        <dbReference type="ARBA" id="ARBA00022527"/>
    </source>
</evidence>
<keyword evidence="12" id="KW-1185">Reference proteome</keyword>
<feature type="region of interest" description="Disordered" evidence="10">
    <location>
        <begin position="1"/>
        <end position="96"/>
    </location>
</feature>
<dbReference type="PROSITE" id="PS50011">
    <property type="entry name" value="PROTEIN_KINASE_DOM"/>
    <property type="match status" value="1"/>
</dbReference>
<proteinExistence type="predicted"/>
<dbReference type="AlphaFoldDB" id="A0AAJ7U403"/>
<dbReference type="InterPro" id="IPR000719">
    <property type="entry name" value="Prot_kinase_dom"/>
</dbReference>
<keyword evidence="2" id="KW-0723">Serine/threonine-protein kinase</keyword>
<gene>
    <name evidence="13" type="primary">LOC116952742</name>
</gene>
<dbReference type="GO" id="GO:0035556">
    <property type="term" value="P:intracellular signal transduction"/>
    <property type="evidence" value="ECO:0007669"/>
    <property type="project" value="TreeGrafter"/>
</dbReference>
<sequence>MELNGHFSSWYRLSAWPELETGDGSPGPTTEEERGRKGGGGKEEEEQEEEEDSEGRHGGKEQEEEVSRHRPKASNGHGDSDFGDGQEDPQDYCPGGYHPVRKGDLFNSRYHVVRKLGWGHFSTVWLCWDTWAKRFVALKVVKSALHYARAARDEVSILQRIREADSEDPYRERVVALLDNFRVSGPNGIRMCMVFEALGQQLLLWIVRANYRGIPIACVKTIIRQVLQALEYLHGRCGVIHTDIKPENVLLCVGDDYLRRLAAHATDRRRTGVPAQGPPRRWREQSYGRREEEEEEEKRRAAMAATSEGAPRPQRRLRPARSDEEEEEEGGAMSSGDDGEGWGATGGGAVGSEDGVDGGVVGSEDGEEGVSENGVDGESADGVEGEAAGSEDLVDGGAGGREERGAVTMEELSSPATPLHVVPSAADLLPDVLDPASAEHLLVKVVDLGNACWVDKHFSDDIQTRQYRALEVLLGAEYGTPADIWSTACMAFELATGGYLFEPHSGEGYSRDEDHIAHIIELLGNLPRSFAMSGRYSREIFNSKGEMRHIDELTPWPLPDVLLEKYGWSADEASAFASFLLPMLAPRPWRRATAAQSLDHEWLQQQQQQA</sequence>
<feature type="domain" description="Protein kinase" evidence="11">
    <location>
        <begin position="110"/>
        <end position="603"/>
    </location>
</feature>
<evidence type="ECO:0000256" key="7">
    <source>
        <dbReference type="ARBA" id="ARBA00047899"/>
    </source>
</evidence>
<dbReference type="PROSITE" id="PS00107">
    <property type="entry name" value="PROTEIN_KINASE_ATP"/>
    <property type="match status" value="1"/>
</dbReference>
<dbReference type="RefSeq" id="XP_032828241.1">
    <property type="nucleotide sequence ID" value="XM_032972350.1"/>
</dbReference>
<evidence type="ECO:0000256" key="10">
    <source>
        <dbReference type="SAM" id="MobiDB-lite"/>
    </source>
</evidence>
<dbReference type="Gene3D" id="3.30.200.20">
    <property type="entry name" value="Phosphorylase Kinase, domain 1"/>
    <property type="match status" value="1"/>
</dbReference>
<feature type="compositionally biased region" description="Gly residues" evidence="10">
    <location>
        <begin position="341"/>
        <end position="350"/>
    </location>
</feature>
<dbReference type="PROSITE" id="PS00108">
    <property type="entry name" value="PROTEIN_KINASE_ST"/>
    <property type="match status" value="1"/>
</dbReference>
<feature type="region of interest" description="Disordered" evidence="10">
    <location>
        <begin position="266"/>
        <end position="402"/>
    </location>
</feature>
<dbReference type="Pfam" id="PF00069">
    <property type="entry name" value="Pkinase"/>
    <property type="match status" value="2"/>
</dbReference>
<dbReference type="KEGG" id="pmrn:116952742"/>
<feature type="compositionally biased region" description="Basic and acidic residues" evidence="10">
    <location>
        <begin position="31"/>
        <end position="42"/>
    </location>
</feature>
<organism evidence="12 13">
    <name type="scientific">Petromyzon marinus</name>
    <name type="common">Sea lamprey</name>
    <dbReference type="NCBI Taxonomy" id="7757"/>
    <lineage>
        <taxon>Eukaryota</taxon>
        <taxon>Metazoa</taxon>
        <taxon>Chordata</taxon>
        <taxon>Craniata</taxon>
        <taxon>Vertebrata</taxon>
        <taxon>Cyclostomata</taxon>
        <taxon>Hyperoartia</taxon>
        <taxon>Petromyzontiformes</taxon>
        <taxon>Petromyzontidae</taxon>
        <taxon>Petromyzon</taxon>
    </lineage>
</organism>
<evidence type="ECO:0000259" key="11">
    <source>
        <dbReference type="PROSITE" id="PS50011"/>
    </source>
</evidence>
<keyword evidence="4 9" id="KW-0547">Nucleotide-binding</keyword>
<dbReference type="Proteomes" id="UP001318040">
    <property type="component" value="Chromosome 48"/>
</dbReference>
<dbReference type="FunFam" id="1.10.510.10:FF:000275">
    <property type="entry name" value="SRSF protein kinase 2 isoform X3"/>
    <property type="match status" value="1"/>
</dbReference>
<accession>A0AAJ7U403</accession>
<evidence type="ECO:0000313" key="13">
    <source>
        <dbReference type="RefSeq" id="XP_032828241.1"/>
    </source>
</evidence>
<feature type="compositionally biased region" description="Basic and acidic residues" evidence="10">
    <location>
        <begin position="54"/>
        <end position="68"/>
    </location>
</feature>
<evidence type="ECO:0000256" key="9">
    <source>
        <dbReference type="PROSITE-ProRule" id="PRU10141"/>
    </source>
</evidence>
<reference evidence="13" key="1">
    <citation type="submission" date="2025-08" db="UniProtKB">
        <authorList>
            <consortium name="RefSeq"/>
        </authorList>
    </citation>
    <scope>IDENTIFICATION</scope>
    <source>
        <tissue evidence="13">Sperm</tissue>
    </source>
</reference>
<keyword evidence="6 9" id="KW-0067">ATP-binding</keyword>
<feature type="compositionally biased region" description="Basic and acidic residues" evidence="10">
    <location>
        <begin position="281"/>
        <end position="291"/>
    </location>
</feature>
<name>A0AAJ7U403_PETMA</name>
<dbReference type="InterPro" id="IPR008271">
    <property type="entry name" value="Ser/Thr_kinase_AS"/>
</dbReference>
<evidence type="ECO:0000256" key="4">
    <source>
        <dbReference type="ARBA" id="ARBA00022741"/>
    </source>
</evidence>
<dbReference type="GO" id="GO:0005524">
    <property type="term" value="F:ATP binding"/>
    <property type="evidence" value="ECO:0007669"/>
    <property type="project" value="UniProtKB-UniRule"/>
</dbReference>
<dbReference type="InterPro" id="IPR051334">
    <property type="entry name" value="SRPK"/>
</dbReference>
<dbReference type="InterPro" id="IPR017441">
    <property type="entry name" value="Protein_kinase_ATP_BS"/>
</dbReference>
<evidence type="ECO:0000256" key="3">
    <source>
        <dbReference type="ARBA" id="ARBA00022679"/>
    </source>
</evidence>
<evidence type="ECO:0000256" key="8">
    <source>
        <dbReference type="ARBA" id="ARBA00048679"/>
    </source>
</evidence>
<dbReference type="GO" id="GO:0004674">
    <property type="term" value="F:protein serine/threonine kinase activity"/>
    <property type="evidence" value="ECO:0007669"/>
    <property type="project" value="UniProtKB-KW"/>
</dbReference>
<dbReference type="GO" id="GO:0050684">
    <property type="term" value="P:regulation of mRNA processing"/>
    <property type="evidence" value="ECO:0007669"/>
    <property type="project" value="TreeGrafter"/>
</dbReference>
<dbReference type="GO" id="GO:0005634">
    <property type="term" value="C:nucleus"/>
    <property type="evidence" value="ECO:0007669"/>
    <property type="project" value="TreeGrafter"/>
</dbReference>
<dbReference type="CDD" id="cd14136">
    <property type="entry name" value="STKc_SRPK"/>
    <property type="match status" value="1"/>
</dbReference>
<dbReference type="EC" id="2.7.11.1" evidence="1"/>
<evidence type="ECO:0000256" key="1">
    <source>
        <dbReference type="ARBA" id="ARBA00012513"/>
    </source>
</evidence>
<keyword evidence="3" id="KW-0808">Transferase</keyword>
<dbReference type="GO" id="GO:0005737">
    <property type="term" value="C:cytoplasm"/>
    <property type="evidence" value="ECO:0007669"/>
    <property type="project" value="TreeGrafter"/>
</dbReference>
<evidence type="ECO:0000256" key="5">
    <source>
        <dbReference type="ARBA" id="ARBA00022777"/>
    </source>
</evidence>
<dbReference type="SMART" id="SM00220">
    <property type="entry name" value="S_TKc"/>
    <property type="match status" value="1"/>
</dbReference>